<protein>
    <submittedName>
        <fullName evidence="1">Uncharacterized protein</fullName>
    </submittedName>
</protein>
<dbReference type="RefSeq" id="WP_064442679.1">
    <property type="nucleotide sequence ID" value="NZ_BDDI01000034.1"/>
</dbReference>
<reference evidence="1 2" key="1">
    <citation type="submission" date="2020-08" db="EMBL/GenBank/DDBJ databases">
        <title>Sequencing the genomes of 1000 actinobacteria strains.</title>
        <authorList>
            <person name="Klenk H.-P."/>
        </authorList>
    </citation>
    <scope>NUCLEOTIDE SEQUENCE [LARGE SCALE GENOMIC DNA]</scope>
    <source>
        <strain evidence="1 2">DSM 45258</strain>
    </source>
</reference>
<sequence>MDPRLLEGFGNFAQRQYVDDQLDSKLGKFGETFTEDLARKADRSQIPAPPLWQSLVESEDVSFPRLFLNRRVHSVASSTGFTNSGSNHNHSISSTQAPFYTPNINEIHLAFIRAAHDRIYDTVGLMVGKAPLPVRNLTISLYRMLPNGDLEHLFTQSNMNQWMTPGQADLRLPLPVALEAYRNEIFAVGIHQSGSGNTRPLAGIQMESFEVSHTVYPRGHSAVAFVSPGQNISRSQLGFHDVQWLPWCALGESGQILDFSTQAYADSFSRSNSKDLGINWTTFGPIEIHNQNVRREWESGNGTSGALWVQPLNYDDMEVECTIGSWVQGDALTQVPSWLVLRSNSEFTQGMAVQFVNASFRFGLARITGFNTTSSALATASSSTSLQTGQQIRFRVEGNRYRVYQNNVLRIDWTDPQPNFARGPENRFCGFYVSGVHPAFANYVPSTHIGAWAARDLATTS</sequence>
<dbReference type="Gene3D" id="2.60.120.560">
    <property type="entry name" value="Exo-inulinase, domain 1"/>
    <property type="match status" value="1"/>
</dbReference>
<comment type="caution">
    <text evidence="1">The sequence shown here is derived from an EMBL/GenBank/DDBJ whole genome shotgun (WGS) entry which is preliminary data.</text>
</comment>
<dbReference type="EMBL" id="JACHWS010000003">
    <property type="protein sequence ID" value="MBB3038418.1"/>
    <property type="molecule type" value="Genomic_DNA"/>
</dbReference>
<accession>A0A839RQC1</accession>
<dbReference type="OrthoDB" id="4485315at2"/>
<keyword evidence="2" id="KW-1185">Reference proteome</keyword>
<evidence type="ECO:0000313" key="1">
    <source>
        <dbReference type="EMBL" id="MBB3038418.1"/>
    </source>
</evidence>
<dbReference type="AlphaFoldDB" id="A0A839RQC1"/>
<name>A0A839RQC1_9ACTN</name>
<gene>
    <name evidence="1" type="ORF">FHU29_002887</name>
</gene>
<proteinExistence type="predicted"/>
<evidence type="ECO:0000313" key="2">
    <source>
        <dbReference type="Proteomes" id="UP000567922"/>
    </source>
</evidence>
<dbReference type="Proteomes" id="UP000567922">
    <property type="component" value="Unassembled WGS sequence"/>
</dbReference>
<organism evidence="1 2">
    <name type="scientific">Hoyosella altamirensis</name>
    <dbReference type="NCBI Taxonomy" id="616997"/>
    <lineage>
        <taxon>Bacteria</taxon>
        <taxon>Bacillati</taxon>
        <taxon>Actinomycetota</taxon>
        <taxon>Actinomycetes</taxon>
        <taxon>Mycobacteriales</taxon>
        <taxon>Hoyosellaceae</taxon>
        <taxon>Hoyosella</taxon>
    </lineage>
</organism>